<sequence length="73" mass="8499">MSLRKLYNLREMNSFQVIAVTGLVMTLLAHLVLNAVHKVIPDFEMLYLCWAILFVGGYLRNVFAKPDDHHHHH</sequence>
<name>A0A5N1J7I0_9BACT</name>
<keyword evidence="1" id="KW-0812">Transmembrane</keyword>
<feature type="transmembrane region" description="Helical" evidence="1">
    <location>
        <begin position="45"/>
        <end position="63"/>
    </location>
</feature>
<dbReference type="AlphaFoldDB" id="A0A5N1J7I0"/>
<proteinExistence type="predicted"/>
<feature type="transmembrane region" description="Helical" evidence="1">
    <location>
        <begin position="12"/>
        <end position="33"/>
    </location>
</feature>
<evidence type="ECO:0000313" key="3">
    <source>
        <dbReference type="Proteomes" id="UP000326570"/>
    </source>
</evidence>
<keyword evidence="1" id="KW-1133">Transmembrane helix</keyword>
<keyword evidence="3" id="KW-1185">Reference proteome</keyword>
<organism evidence="2 3">
    <name type="scientific">Adhaeribacter soli</name>
    <dbReference type="NCBI Taxonomy" id="2607655"/>
    <lineage>
        <taxon>Bacteria</taxon>
        <taxon>Pseudomonadati</taxon>
        <taxon>Bacteroidota</taxon>
        <taxon>Cytophagia</taxon>
        <taxon>Cytophagales</taxon>
        <taxon>Hymenobacteraceae</taxon>
        <taxon>Adhaeribacter</taxon>
    </lineage>
</organism>
<accession>A0A5N1J7I0</accession>
<dbReference type="Proteomes" id="UP000326570">
    <property type="component" value="Unassembled WGS sequence"/>
</dbReference>
<dbReference type="EMBL" id="VTWT01000001">
    <property type="protein sequence ID" value="KAA9345922.1"/>
    <property type="molecule type" value="Genomic_DNA"/>
</dbReference>
<evidence type="ECO:0000313" key="2">
    <source>
        <dbReference type="EMBL" id="KAA9345922.1"/>
    </source>
</evidence>
<gene>
    <name evidence="2" type="ORF">F0P94_02235</name>
</gene>
<reference evidence="2 3" key="1">
    <citation type="submission" date="2019-09" db="EMBL/GenBank/DDBJ databases">
        <title>Genome sequence of Adhaeribacter sp. M2.</title>
        <authorList>
            <person name="Srinivasan S."/>
        </authorList>
    </citation>
    <scope>NUCLEOTIDE SEQUENCE [LARGE SCALE GENOMIC DNA]</scope>
    <source>
        <strain evidence="2 3">M2</strain>
    </source>
</reference>
<keyword evidence="1" id="KW-0472">Membrane</keyword>
<dbReference type="RefSeq" id="WP_150902065.1">
    <property type="nucleotide sequence ID" value="NZ_VTWT01000001.1"/>
</dbReference>
<evidence type="ECO:0000256" key="1">
    <source>
        <dbReference type="SAM" id="Phobius"/>
    </source>
</evidence>
<protein>
    <submittedName>
        <fullName evidence="2">Uncharacterized protein</fullName>
    </submittedName>
</protein>
<comment type="caution">
    <text evidence="2">The sequence shown here is derived from an EMBL/GenBank/DDBJ whole genome shotgun (WGS) entry which is preliminary data.</text>
</comment>